<keyword evidence="7 8" id="KW-0472">Membrane</keyword>
<organism evidence="14 15">
    <name type="scientific">Folsomia candida</name>
    <name type="common">Springtail</name>
    <dbReference type="NCBI Taxonomy" id="158441"/>
    <lineage>
        <taxon>Eukaryota</taxon>
        <taxon>Metazoa</taxon>
        <taxon>Ecdysozoa</taxon>
        <taxon>Arthropoda</taxon>
        <taxon>Hexapoda</taxon>
        <taxon>Collembola</taxon>
        <taxon>Entomobryomorpha</taxon>
        <taxon>Isotomoidea</taxon>
        <taxon>Isotomidae</taxon>
        <taxon>Proisotominae</taxon>
        <taxon>Folsomia</taxon>
    </lineage>
</organism>
<dbReference type="InterPro" id="IPR045095">
    <property type="entry name" value="ACDP"/>
</dbReference>
<evidence type="ECO:0000256" key="6">
    <source>
        <dbReference type="ARBA" id="ARBA00023122"/>
    </source>
</evidence>
<comment type="caution">
    <text evidence="14">The sequence shown here is derived from an EMBL/GenBank/DDBJ whole genome shotgun (WGS) entry which is preliminary data.</text>
</comment>
<dbReference type="PANTHER" id="PTHR12064:SF94">
    <property type="entry name" value="UNEXTENDED PROTEIN"/>
    <property type="match status" value="1"/>
</dbReference>
<evidence type="ECO:0000256" key="2">
    <source>
        <dbReference type="ARBA" id="ARBA00010484"/>
    </source>
</evidence>
<dbReference type="Proteomes" id="UP000198287">
    <property type="component" value="Unassembled WGS sequence"/>
</dbReference>
<dbReference type="FunFam" id="3.10.580.10:FF:000006">
    <property type="entry name" value="DUF21 and CBS domain protein"/>
    <property type="match status" value="1"/>
</dbReference>
<keyword evidence="11" id="KW-0732">Signal</keyword>
<evidence type="ECO:0000256" key="5">
    <source>
        <dbReference type="ARBA" id="ARBA00022989"/>
    </source>
</evidence>
<dbReference type="AlphaFoldDB" id="A0A226F348"/>
<evidence type="ECO:0000313" key="15">
    <source>
        <dbReference type="Proteomes" id="UP000198287"/>
    </source>
</evidence>
<dbReference type="PROSITE" id="PS51846">
    <property type="entry name" value="CNNM"/>
    <property type="match status" value="1"/>
</dbReference>
<evidence type="ECO:0000256" key="4">
    <source>
        <dbReference type="ARBA" id="ARBA00022737"/>
    </source>
</evidence>
<evidence type="ECO:0000259" key="12">
    <source>
        <dbReference type="PROSITE" id="PS50042"/>
    </source>
</evidence>
<gene>
    <name evidence="14" type="ORF">Fcan01_03958</name>
</gene>
<keyword evidence="15" id="KW-1185">Reference proteome</keyword>
<protein>
    <submittedName>
        <fullName evidence="14">Metal transporter CNNM2</fullName>
    </submittedName>
</protein>
<dbReference type="SUPFAM" id="SSF54631">
    <property type="entry name" value="CBS-domain pair"/>
    <property type="match status" value="1"/>
</dbReference>
<keyword evidence="5 8" id="KW-1133">Transmembrane helix</keyword>
<dbReference type="GO" id="GO:1905941">
    <property type="term" value="P:positive regulation of gonad development"/>
    <property type="evidence" value="ECO:0007669"/>
    <property type="project" value="UniProtKB-ARBA"/>
</dbReference>
<dbReference type="PANTHER" id="PTHR12064">
    <property type="entry name" value="METAL TRANSPORTER CNNM"/>
    <property type="match status" value="1"/>
</dbReference>
<evidence type="ECO:0000256" key="10">
    <source>
        <dbReference type="SAM" id="Phobius"/>
    </source>
</evidence>
<keyword evidence="3 8" id="KW-0812">Transmembrane</keyword>
<dbReference type="InterPro" id="IPR002550">
    <property type="entry name" value="CNNM"/>
</dbReference>
<feature type="transmembrane region" description="Helical" evidence="10">
    <location>
        <begin position="377"/>
        <end position="397"/>
    </location>
</feature>
<dbReference type="Gene3D" id="3.10.580.10">
    <property type="entry name" value="CBS-domain"/>
    <property type="match status" value="1"/>
</dbReference>
<evidence type="ECO:0000259" key="13">
    <source>
        <dbReference type="PROSITE" id="PS51846"/>
    </source>
</evidence>
<comment type="subcellular location">
    <subcellularLocation>
        <location evidence="1">Basolateral cell membrane</location>
        <topology evidence="1">Multi-pass membrane protein</topology>
    </subcellularLocation>
</comment>
<dbReference type="EMBL" id="LNIX01000001">
    <property type="protein sequence ID" value="OXA64215.1"/>
    <property type="molecule type" value="Genomic_DNA"/>
</dbReference>
<dbReference type="GO" id="GO:0032026">
    <property type="term" value="P:response to magnesium ion"/>
    <property type="evidence" value="ECO:0007669"/>
    <property type="project" value="UniProtKB-ARBA"/>
</dbReference>
<evidence type="ECO:0000256" key="9">
    <source>
        <dbReference type="SAM" id="MobiDB-lite"/>
    </source>
</evidence>
<comment type="similarity">
    <text evidence="2">Belongs to the ACDP family.</text>
</comment>
<feature type="region of interest" description="Disordered" evidence="9">
    <location>
        <begin position="814"/>
        <end position="908"/>
    </location>
</feature>
<dbReference type="GO" id="GO:0040018">
    <property type="term" value="P:positive regulation of multicellular organism growth"/>
    <property type="evidence" value="ECO:0007669"/>
    <property type="project" value="UniProtKB-ARBA"/>
</dbReference>
<dbReference type="Pfam" id="PF01595">
    <property type="entry name" value="CNNM"/>
    <property type="match status" value="1"/>
</dbReference>
<feature type="region of interest" description="Disordered" evidence="9">
    <location>
        <begin position="45"/>
        <end position="84"/>
    </location>
</feature>
<dbReference type="GO" id="GO:0015693">
    <property type="term" value="P:magnesium ion transport"/>
    <property type="evidence" value="ECO:0007669"/>
    <property type="project" value="UniProtKB-ARBA"/>
</dbReference>
<keyword evidence="4" id="KW-0677">Repeat</keyword>
<accession>A0A226F348</accession>
<dbReference type="PROSITE" id="PS50042">
    <property type="entry name" value="CNMP_BINDING_3"/>
    <property type="match status" value="1"/>
</dbReference>
<feature type="compositionally biased region" description="Basic and acidic residues" evidence="9">
    <location>
        <begin position="896"/>
        <end position="908"/>
    </location>
</feature>
<feature type="transmembrane region" description="Helical" evidence="10">
    <location>
        <begin position="321"/>
        <end position="341"/>
    </location>
</feature>
<evidence type="ECO:0000256" key="7">
    <source>
        <dbReference type="ARBA" id="ARBA00023136"/>
    </source>
</evidence>
<evidence type="ECO:0000256" key="1">
    <source>
        <dbReference type="ARBA" id="ARBA00004554"/>
    </source>
</evidence>
<dbReference type="GO" id="GO:0010960">
    <property type="term" value="P:magnesium ion homeostasis"/>
    <property type="evidence" value="ECO:0007669"/>
    <property type="project" value="InterPro"/>
</dbReference>
<keyword evidence="6" id="KW-0129">CBS domain</keyword>
<evidence type="ECO:0000256" key="11">
    <source>
        <dbReference type="SAM" id="SignalP"/>
    </source>
</evidence>
<dbReference type="GO" id="GO:0022857">
    <property type="term" value="F:transmembrane transporter activity"/>
    <property type="evidence" value="ECO:0007669"/>
    <property type="project" value="TreeGrafter"/>
</dbReference>
<dbReference type="GO" id="GO:0008340">
    <property type="term" value="P:determination of adult lifespan"/>
    <property type="evidence" value="ECO:0007669"/>
    <property type="project" value="UniProtKB-ARBA"/>
</dbReference>
<dbReference type="InterPro" id="IPR044751">
    <property type="entry name" value="Ion_transp-like_CBS"/>
</dbReference>
<feature type="signal peptide" evidence="11">
    <location>
        <begin position="1"/>
        <end position="24"/>
    </location>
</feature>
<dbReference type="InterPro" id="IPR000595">
    <property type="entry name" value="cNMP-bd_dom"/>
</dbReference>
<sequence>MGSSSSVRIILLIVTCVLYPVVDARELYTPQQRHHFLQEIVPITQPSPDANEANKHPTSTEDSTSADDFYPRQDLPLSSDEFDGGSVEIESHGKKLLPRTQKVIQQQILPSSSSSSSRQKCDCATQPPVHVIGMSFEYESDKKRVEYDDSSSPHILEGTPLKIRLYGRFDDTTFFKVSKFHKCDDPSNREMPVKVTNIAPTGTSAIVHITLPRYGELDEIFICLNSSSSPSFVRQGEIVLDGETAMPEPWLVIKLYKAMLPLWLHFLLLSTLLALSGLFSGLNLGLMSLNKTDLKIIINTGTLDERSYAAAIAPVRNHGNFLLCCLLFSNVLVNASLTILVDDLTSGLIAIMMSTLAIVIFGEIIPQAICSRHGLAVGAKTIYVTKFFMCITCPLAYPLSKILDRILGEEIGSVYTRERLKELLRVTKDHHGLAIEEVGIISGALDMKTKTVKDIMVRLESVFMLPIDAVLDFETFAFIEYQGYSRIPVYQEDRSNIVGLLNVKQLTLLDANDNIPLKTVIEYYQNQLFFVFENARLDYMFRTFREGNKGHMAFVQQINDEGEGDPFYQTIGLVTFEDVLEELLQAEIMDESDIGKQEARLAPNNKREPIKPFDSKRKPKVRVEIPAPLALAAVQFLSTSVEPFKKEWLSVAILQRLVRGCAQYIKMPKDKGNQHLPEMYLYESGKPSEYFVMVLEGRVEVTVGKENLTYESGAFTTFGKDFFISELAQEQSGATSPTPTSERGDSSCSSSLFKPKRRTFIPDYTVRVATDLHYLMMKFSAYKAAMLATVIERSNADPSKIQNKNWRDEIDKVLERGAAGEEDNTSESSRRPRMSRDESFKTYKFGTDTEPASRKTSLVAIGENNGGIHSGTGASSCNRLSTIPASSNETNHNGRAHGEDAEETSKLL</sequence>
<feature type="compositionally biased region" description="Basic and acidic residues" evidence="9">
    <location>
        <begin position="828"/>
        <end position="841"/>
    </location>
</feature>
<feature type="compositionally biased region" description="Polar residues" evidence="9">
    <location>
        <begin position="872"/>
        <end position="893"/>
    </location>
</feature>
<reference evidence="14 15" key="1">
    <citation type="submission" date="2015-12" db="EMBL/GenBank/DDBJ databases">
        <title>The genome of Folsomia candida.</title>
        <authorList>
            <person name="Faddeeva A."/>
            <person name="Derks M.F."/>
            <person name="Anvar Y."/>
            <person name="Smit S."/>
            <person name="Van Straalen N."/>
            <person name="Roelofs D."/>
        </authorList>
    </citation>
    <scope>NUCLEOTIDE SEQUENCE [LARGE SCALE GENOMIC DNA]</scope>
    <source>
        <strain evidence="14 15">VU population</strain>
        <tissue evidence="14">Whole body</tissue>
    </source>
</reference>
<evidence type="ECO:0000256" key="8">
    <source>
        <dbReference type="PROSITE-ProRule" id="PRU01193"/>
    </source>
</evidence>
<feature type="transmembrane region" description="Helical" evidence="10">
    <location>
        <begin position="262"/>
        <end position="286"/>
    </location>
</feature>
<dbReference type="OrthoDB" id="5353557at2759"/>
<feature type="region of interest" description="Disordered" evidence="9">
    <location>
        <begin position="732"/>
        <end position="751"/>
    </location>
</feature>
<dbReference type="InterPro" id="IPR046342">
    <property type="entry name" value="CBS_dom_sf"/>
</dbReference>
<feature type="domain" description="CNNM transmembrane" evidence="13">
    <location>
        <begin position="258"/>
        <end position="438"/>
    </location>
</feature>
<proteinExistence type="inferred from homology"/>
<dbReference type="GO" id="GO:0016323">
    <property type="term" value="C:basolateral plasma membrane"/>
    <property type="evidence" value="ECO:0007669"/>
    <property type="project" value="UniProtKB-SubCell"/>
</dbReference>
<evidence type="ECO:0000256" key="3">
    <source>
        <dbReference type="ARBA" id="ARBA00022692"/>
    </source>
</evidence>
<feature type="domain" description="Cyclic nucleotide-binding" evidence="12">
    <location>
        <begin position="680"/>
        <end position="728"/>
    </location>
</feature>
<dbReference type="CDD" id="cd04590">
    <property type="entry name" value="CBS_pair_CorC_HlyC_assoc"/>
    <property type="match status" value="1"/>
</dbReference>
<dbReference type="STRING" id="158441.A0A226F348"/>
<feature type="chain" id="PRO_5013234451" evidence="11">
    <location>
        <begin position="25"/>
        <end position="908"/>
    </location>
</feature>
<evidence type="ECO:0000313" key="14">
    <source>
        <dbReference type="EMBL" id="OXA64215.1"/>
    </source>
</evidence>
<name>A0A226F348_FOLCA</name>
<feature type="transmembrane region" description="Helical" evidence="10">
    <location>
        <begin position="347"/>
        <end position="365"/>
    </location>
</feature>
<dbReference type="OMA" id="IAPVRNH"/>
<dbReference type="Pfam" id="PF25562">
    <property type="entry name" value="CNBH_CNNM2_C"/>
    <property type="match status" value="1"/>
</dbReference>